<reference evidence="3 4" key="1">
    <citation type="submission" date="2019-02" db="EMBL/GenBank/DDBJ databases">
        <title>Deep-cultivation of Planctomycetes and their phenomic and genomic characterization uncovers novel biology.</title>
        <authorList>
            <person name="Wiegand S."/>
            <person name="Jogler M."/>
            <person name="Boedeker C."/>
            <person name="Pinto D."/>
            <person name="Vollmers J."/>
            <person name="Rivas-Marin E."/>
            <person name="Kohn T."/>
            <person name="Peeters S.H."/>
            <person name="Heuer A."/>
            <person name="Rast P."/>
            <person name="Oberbeckmann S."/>
            <person name="Bunk B."/>
            <person name="Jeske O."/>
            <person name="Meyerdierks A."/>
            <person name="Storesund J.E."/>
            <person name="Kallscheuer N."/>
            <person name="Luecker S."/>
            <person name="Lage O.M."/>
            <person name="Pohl T."/>
            <person name="Merkel B.J."/>
            <person name="Hornburger P."/>
            <person name="Mueller R.-W."/>
            <person name="Bruemmer F."/>
            <person name="Labrenz M."/>
            <person name="Spormann A.M."/>
            <person name="Op den Camp H."/>
            <person name="Overmann J."/>
            <person name="Amann R."/>
            <person name="Jetten M.S.M."/>
            <person name="Mascher T."/>
            <person name="Medema M.H."/>
            <person name="Devos D.P."/>
            <person name="Kaster A.-K."/>
            <person name="Ovreas L."/>
            <person name="Rohde M."/>
            <person name="Galperin M.Y."/>
            <person name="Jogler C."/>
        </authorList>
    </citation>
    <scope>NUCLEOTIDE SEQUENCE [LARGE SCALE GENOMIC DNA]</scope>
    <source>
        <strain evidence="3 4">Pla175</strain>
    </source>
</reference>
<evidence type="ECO:0000256" key="1">
    <source>
        <dbReference type="SAM" id="MobiDB-lite"/>
    </source>
</evidence>
<keyword evidence="2" id="KW-0472">Membrane</keyword>
<keyword evidence="2" id="KW-1133">Transmembrane helix</keyword>
<name>A0A518DEC2_9BACT</name>
<feature type="region of interest" description="Disordered" evidence="1">
    <location>
        <begin position="621"/>
        <end position="722"/>
    </location>
</feature>
<feature type="compositionally biased region" description="Gly residues" evidence="1">
    <location>
        <begin position="1013"/>
        <end position="1029"/>
    </location>
</feature>
<feature type="transmembrane region" description="Helical" evidence="2">
    <location>
        <begin position="26"/>
        <end position="47"/>
    </location>
</feature>
<gene>
    <name evidence="3" type="ORF">Pla175_32260</name>
</gene>
<dbReference type="EMBL" id="CP036291">
    <property type="protein sequence ID" value="QDU89830.1"/>
    <property type="molecule type" value="Genomic_DNA"/>
</dbReference>
<feature type="region of interest" description="Disordered" evidence="1">
    <location>
        <begin position="1011"/>
        <end position="1034"/>
    </location>
</feature>
<feature type="transmembrane region" description="Helical" evidence="2">
    <location>
        <begin position="59"/>
        <end position="80"/>
    </location>
</feature>
<accession>A0A518DEC2</accession>
<dbReference type="Proteomes" id="UP000317429">
    <property type="component" value="Chromosome"/>
</dbReference>
<dbReference type="AlphaFoldDB" id="A0A518DEC2"/>
<feature type="region of interest" description="Disordered" evidence="1">
    <location>
        <begin position="299"/>
        <end position="319"/>
    </location>
</feature>
<evidence type="ECO:0000313" key="3">
    <source>
        <dbReference type="EMBL" id="QDU89830.1"/>
    </source>
</evidence>
<dbReference type="RefSeq" id="WP_145287102.1">
    <property type="nucleotide sequence ID" value="NZ_CP036291.1"/>
</dbReference>
<organism evidence="3 4">
    <name type="scientific">Pirellulimonas nuda</name>
    <dbReference type="NCBI Taxonomy" id="2528009"/>
    <lineage>
        <taxon>Bacteria</taxon>
        <taxon>Pseudomonadati</taxon>
        <taxon>Planctomycetota</taxon>
        <taxon>Planctomycetia</taxon>
        <taxon>Pirellulales</taxon>
        <taxon>Lacipirellulaceae</taxon>
        <taxon>Pirellulimonas</taxon>
    </lineage>
</organism>
<keyword evidence="2" id="KW-0812">Transmembrane</keyword>
<feature type="region of interest" description="Disordered" evidence="1">
    <location>
        <begin position="334"/>
        <end position="361"/>
    </location>
</feature>
<dbReference type="KEGG" id="pnd:Pla175_32260"/>
<proteinExistence type="predicted"/>
<sequence>MAKQGDPLRVPSSLQAQLRAYRGRVWLLKLSEALAIGVASVAIAYLAVFVMDRLVDTPAAVRTAVFFAALAGCAVTPWFLHRWVWRRRTPKQLARLLTRRMPRLGDQLLGVIELAENRSEQSRSPVLVEAAMNQTALDAAARDLSEATPPSRRPAWGAVAGLGALAAVALAALLPAAAQNAWARLLRPWGDDPRYTFAALEPLPQALVVAHGEPFDLNVALRPGSEWRPAEAHARVGRQQPVEASLAEDGYTLVVPPQITPDALRLSVGDARQTIRIEPTVRPELVSLTARVELPEYLGRTEPQERDARGGALSAVKGSRVSLTATASRPLASAAVDGAPSTPRGAEFDAPAAPVEENTSRRLEWTDRHGLTGAAPLELSISALEDASPTLIVENLPGQKVVLESELINFTVRARDDFGVRRVGFQWRGFPGAVEAPSEGERVLASGDPHAESADAQGVFSAESLGIPPQPLAVRAFVEDYFPDRGRVYSAPHVLYVLSPDQHAIWMTDQLSKWRRQALEVRDRELQLYEENRAIRALAADQLDLPETRSRVQAQADAEQANGRRLARLTAAGAELVREASRNPEIGVGHLEKWAQMLGLLDEIAANRMPTVADLLKRSSAAPKLASSVKKPTAPMAGQVRDTSGGGKAAEADPNSKPPAPSLVDRESSQRSPDALDDEADPTKKKASRAKLTLPVTTVAGAAKKGEKKEPSPAGDKLEEAVTEQEGLLAEFDKIADELNEILANLEGSTLVKRLKAASRTQYQIAGRAGEAVPESFGKVLSAVPQQPREVLKTLVKKQEESGLQVSYIMDDMDAYFERRQMTRFKQVLDEMREGDVLGGLRRLEGDLTQKQGIAIAESEYWSDSLDRWGDDLVDPACAGSCPGGASPESLPPSLVLEAMKILEGEINLREETRVAEQARSAVGEADHAGEAERLSVGQEGLRIRTVALSERILELQDAWRHFGRELNLLTAVEGVMGDATGILARPDTGPQAVAAETEAIELLLASKKINPKGGGGGGASPGGGGGGDTNTPAIALLGRGVNEKEVREAHEVQQTTGETGQALPAEFRAGLDEYFSRLENPGENS</sequence>
<feature type="compositionally biased region" description="Basic and acidic residues" evidence="1">
    <location>
        <begin position="704"/>
        <end position="720"/>
    </location>
</feature>
<protein>
    <recommendedName>
        <fullName evidence="5">DUF4175 family protein</fullName>
    </recommendedName>
</protein>
<keyword evidence="4" id="KW-1185">Reference proteome</keyword>
<dbReference type="OrthoDB" id="220056at2"/>
<evidence type="ECO:0008006" key="5">
    <source>
        <dbReference type="Google" id="ProtNLM"/>
    </source>
</evidence>
<evidence type="ECO:0000313" key="4">
    <source>
        <dbReference type="Proteomes" id="UP000317429"/>
    </source>
</evidence>
<feature type="transmembrane region" description="Helical" evidence="2">
    <location>
        <begin position="155"/>
        <end position="178"/>
    </location>
</feature>
<evidence type="ECO:0000256" key="2">
    <source>
        <dbReference type="SAM" id="Phobius"/>
    </source>
</evidence>